<dbReference type="Proteomes" id="UP000270673">
    <property type="component" value="Chromosome"/>
</dbReference>
<gene>
    <name evidence="1" type="ORF">D8S85_04865</name>
</gene>
<dbReference type="AlphaFoldDB" id="A0A3S9VQY0"/>
<accession>A0A3S9VQY0</accession>
<sequence>MKTLFCILIIISIIGCNGMDKSAKKELTKEQKSIIESIVSFADSIGGKSRSSSTMLSRIAAIKANDVEFLNFYYFDMDKFYEDPTPENLLLSLYQPDDFAMLVVQEKARNSYALTTKKQKSNWVPNAMMHDFGEKILHVKSKIPNVENSDFRIFQFEALYFYTYTSKGERVYEDMRGNVFTPGMMCDRLLTVINAIKQAAEEGNILYL</sequence>
<dbReference type="EMBL" id="CP032819">
    <property type="protein sequence ID" value="AZS28953.1"/>
    <property type="molecule type" value="Genomic_DNA"/>
</dbReference>
<proteinExistence type="predicted"/>
<evidence type="ECO:0000313" key="2">
    <source>
        <dbReference type="Proteomes" id="UP000270673"/>
    </source>
</evidence>
<protein>
    <recommendedName>
        <fullName evidence="3">Lipoprotein</fullName>
    </recommendedName>
</protein>
<evidence type="ECO:0008006" key="3">
    <source>
        <dbReference type="Google" id="ProtNLM"/>
    </source>
</evidence>
<dbReference type="KEGG" id="buy:D8S85_04865"/>
<dbReference type="RefSeq" id="WP_106624967.1">
    <property type="nucleotide sequence ID" value="NZ_CP032819.1"/>
</dbReference>
<name>A0A3S9VQY0_9BACT</name>
<evidence type="ECO:0000313" key="1">
    <source>
        <dbReference type="EMBL" id="AZS28953.1"/>
    </source>
</evidence>
<dbReference type="OrthoDB" id="1094820at2"/>
<reference evidence="1 2" key="1">
    <citation type="submission" date="2018-10" db="EMBL/GenBank/DDBJ databases">
        <title>Butyricimonas faecalis sp. nov., isolated from human faeces and emended description of the genus Butyricimonas.</title>
        <authorList>
            <person name="Le Roy T."/>
            <person name="Van der Smissen P."/>
            <person name="Paquot A."/>
            <person name="Delzenne N."/>
            <person name="Muccioli G."/>
            <person name="Collet J.-F."/>
            <person name="Cani P.D."/>
        </authorList>
    </citation>
    <scope>NUCLEOTIDE SEQUENCE [LARGE SCALE GENOMIC DNA]</scope>
    <source>
        <strain evidence="1 2">H184</strain>
    </source>
</reference>
<organism evidence="1 2">
    <name type="scientific">Butyricimonas faecalis</name>
    <dbReference type="NCBI Taxonomy" id="2093856"/>
    <lineage>
        <taxon>Bacteria</taxon>
        <taxon>Pseudomonadati</taxon>
        <taxon>Bacteroidota</taxon>
        <taxon>Bacteroidia</taxon>
        <taxon>Bacteroidales</taxon>
        <taxon>Odoribacteraceae</taxon>
        <taxon>Butyricimonas</taxon>
    </lineage>
</organism>
<dbReference type="PROSITE" id="PS51257">
    <property type="entry name" value="PROKAR_LIPOPROTEIN"/>
    <property type="match status" value="1"/>
</dbReference>
<keyword evidence="2" id="KW-1185">Reference proteome</keyword>